<evidence type="ECO:0000313" key="1">
    <source>
        <dbReference type="EMBL" id="RJG53555.1"/>
    </source>
</evidence>
<comment type="caution">
    <text evidence="1">The sequence shown here is derived from an EMBL/GenBank/DDBJ whole genome shotgun (WGS) entry which is preliminary data.</text>
</comment>
<organism evidence="1 2">
    <name type="scientific">Sphingobium terrigena</name>
    <dbReference type="NCBI Taxonomy" id="2304063"/>
    <lineage>
        <taxon>Bacteria</taxon>
        <taxon>Pseudomonadati</taxon>
        <taxon>Pseudomonadota</taxon>
        <taxon>Alphaproteobacteria</taxon>
        <taxon>Sphingomonadales</taxon>
        <taxon>Sphingomonadaceae</taxon>
        <taxon>Sphingobium</taxon>
    </lineage>
</organism>
<dbReference type="EMBL" id="QVRA01000015">
    <property type="protein sequence ID" value="RJG53555.1"/>
    <property type="molecule type" value="Genomic_DNA"/>
</dbReference>
<dbReference type="GO" id="GO:0006355">
    <property type="term" value="P:regulation of DNA-templated transcription"/>
    <property type="evidence" value="ECO:0007669"/>
    <property type="project" value="InterPro"/>
</dbReference>
<reference evidence="1 2" key="1">
    <citation type="submission" date="2018-08" db="EMBL/GenBank/DDBJ databases">
        <title>Sphingobium sp. EO9.</title>
        <authorList>
            <person name="Park Y."/>
            <person name="Kim K.H."/>
            <person name="Jeon C.O."/>
        </authorList>
    </citation>
    <scope>NUCLEOTIDE SEQUENCE [LARGE SCALE GENOMIC DNA]</scope>
    <source>
        <strain evidence="1 2">EO9</strain>
    </source>
</reference>
<gene>
    <name evidence="1" type="ORF">D0Z70_16155</name>
</gene>
<dbReference type="Proteomes" id="UP000283469">
    <property type="component" value="Unassembled WGS sequence"/>
</dbReference>
<keyword evidence="2" id="KW-1185">Reference proteome</keyword>
<accession>A0A418YQ45</accession>
<sequence>MIRISVRVDSALHDRLSRRAAGADLSLSVFIRSVLEQAADPRGRYIYSSQDEILATCIQILTILGTSVGQRTPDVLQKGMAEARGILRDRGLLDPEADR</sequence>
<protein>
    <submittedName>
        <fullName evidence="1">Ribbon-helix-helix protein, CopG family</fullName>
    </submittedName>
</protein>
<dbReference type="RefSeq" id="WP_119748299.1">
    <property type="nucleotide sequence ID" value="NZ_QVRA01000015.1"/>
</dbReference>
<proteinExistence type="predicted"/>
<dbReference type="AlphaFoldDB" id="A0A418YQ45"/>
<name>A0A418YQ45_9SPHN</name>
<evidence type="ECO:0000313" key="2">
    <source>
        <dbReference type="Proteomes" id="UP000283469"/>
    </source>
</evidence>
<dbReference type="InterPro" id="IPR010985">
    <property type="entry name" value="Ribbon_hlx_hlx"/>
</dbReference>
<dbReference type="SUPFAM" id="SSF47598">
    <property type="entry name" value="Ribbon-helix-helix"/>
    <property type="match status" value="1"/>
</dbReference>
<dbReference type="OrthoDB" id="7451551at2"/>